<dbReference type="OrthoDB" id="9784703at2"/>
<evidence type="ECO:0000313" key="4">
    <source>
        <dbReference type="EMBL" id="ALJ26515.1"/>
    </source>
</evidence>
<dbReference type="AlphaFoldDB" id="A0A0S1AUQ4"/>
<dbReference type="Proteomes" id="UP000061010">
    <property type="component" value="Chromosome"/>
</dbReference>
<dbReference type="EMBL" id="CP012900">
    <property type="protein sequence ID" value="ALJ26515.1"/>
    <property type="molecule type" value="Genomic_DNA"/>
</dbReference>
<feature type="region of interest" description="Disordered" evidence="2">
    <location>
        <begin position="1"/>
        <end position="24"/>
    </location>
</feature>
<organism evidence="4 5">
    <name type="scientific">Stenotrophomonas acidaminiphila</name>
    <dbReference type="NCBI Taxonomy" id="128780"/>
    <lineage>
        <taxon>Bacteria</taxon>
        <taxon>Pseudomonadati</taxon>
        <taxon>Pseudomonadota</taxon>
        <taxon>Gammaproteobacteria</taxon>
        <taxon>Lysobacterales</taxon>
        <taxon>Lysobacteraceae</taxon>
        <taxon>Stenotrophomonas</taxon>
    </lineage>
</organism>
<dbReference type="PANTHER" id="PTHR21666:SF270">
    <property type="entry name" value="MUREIN HYDROLASE ACTIVATOR ENVC"/>
    <property type="match status" value="1"/>
</dbReference>
<evidence type="ECO:0000256" key="1">
    <source>
        <dbReference type="SAM" id="Coils"/>
    </source>
</evidence>
<accession>A0A0S1AUQ4</accession>
<gene>
    <name evidence="4" type="primary">envC</name>
    <name evidence="4" type="ORF">AOT14_00530</name>
</gene>
<sequence length="441" mass="48053" precursor="true">MAGYNPHLPEVTGTPLRPSCRRRQPARSPALPAWVAGCLLALSLAAPAALAQNNPRDAEKKLQQLRGELKNVAQERQRLQAEREAASRRLREADQQVARSGRTVAETEAAMRREQQALAELQQRRVVLEANLGRQRGQLAALLRGAYRLGNHAPLKLLLSQDRVADANRELAYHRYLQRERARTIASLAGDLQALSSNEQEILARSRELEQARAQQREQAAALAEDRRKRAQLAAELDQRYQDRSEREKVLGKDARALEQLLSSLRAAAARAEAERKAAARRAAAEQSRQAATGATRPTPGKAPPRVTANAPAPKVGGLGWPLSGNLLARYGGRLPDGRTSSGVLIGAPPGTTVTAVADGTVVFSDWMTGYGMILIVDHGNGYMSLYAHNDTLLRDPGARVRRGEAVARVGNSGGQGVAALYFELRRNGQPVDPATWLQRQ</sequence>
<keyword evidence="5" id="KW-1185">Reference proteome</keyword>
<dbReference type="FunFam" id="2.70.70.10:FF:000003">
    <property type="entry name" value="Murein hydrolase activator EnvC"/>
    <property type="match status" value="1"/>
</dbReference>
<dbReference type="Pfam" id="PF01551">
    <property type="entry name" value="Peptidase_M23"/>
    <property type="match status" value="1"/>
</dbReference>
<protein>
    <submittedName>
        <fullName evidence="4">Murein hydrolase activator EnvC</fullName>
    </submittedName>
</protein>
<feature type="compositionally biased region" description="Basic and acidic residues" evidence="2">
    <location>
        <begin position="74"/>
        <end position="94"/>
    </location>
</feature>
<dbReference type="SUPFAM" id="SSF51261">
    <property type="entry name" value="Duplicated hybrid motif"/>
    <property type="match status" value="1"/>
</dbReference>
<dbReference type="PANTHER" id="PTHR21666">
    <property type="entry name" value="PEPTIDASE-RELATED"/>
    <property type="match status" value="1"/>
</dbReference>
<dbReference type="Gene3D" id="2.70.70.10">
    <property type="entry name" value="Glucose Permease (Domain IIA)"/>
    <property type="match status" value="1"/>
</dbReference>
<dbReference type="InterPro" id="IPR050570">
    <property type="entry name" value="Cell_wall_metabolism_enzyme"/>
</dbReference>
<feature type="coiled-coil region" evidence="1">
    <location>
        <begin position="192"/>
        <end position="226"/>
    </location>
</feature>
<evidence type="ECO:0000259" key="3">
    <source>
        <dbReference type="Pfam" id="PF01551"/>
    </source>
</evidence>
<dbReference type="KEGG" id="sacz:AOT14_00530"/>
<dbReference type="CDD" id="cd12797">
    <property type="entry name" value="M23_peptidase"/>
    <property type="match status" value="1"/>
</dbReference>
<dbReference type="InterPro" id="IPR016047">
    <property type="entry name" value="M23ase_b-sheet_dom"/>
</dbReference>
<dbReference type="GO" id="GO:0004222">
    <property type="term" value="F:metalloendopeptidase activity"/>
    <property type="evidence" value="ECO:0007669"/>
    <property type="project" value="TreeGrafter"/>
</dbReference>
<dbReference type="Gene3D" id="6.10.250.3150">
    <property type="match status" value="1"/>
</dbReference>
<evidence type="ECO:0000313" key="5">
    <source>
        <dbReference type="Proteomes" id="UP000061010"/>
    </source>
</evidence>
<feature type="compositionally biased region" description="Low complexity" evidence="2">
    <location>
        <begin position="281"/>
        <end position="292"/>
    </location>
</feature>
<keyword evidence="4" id="KW-0378">Hydrolase</keyword>
<dbReference type="PATRIC" id="fig|128780.6.peg.50"/>
<feature type="region of interest" description="Disordered" evidence="2">
    <location>
        <begin position="278"/>
        <end position="314"/>
    </location>
</feature>
<keyword evidence="1" id="KW-0175">Coiled coil</keyword>
<proteinExistence type="predicted"/>
<name>A0A0S1AUQ4_9GAMM</name>
<feature type="domain" description="M23ase beta-sheet core" evidence="3">
    <location>
        <begin position="341"/>
        <end position="434"/>
    </location>
</feature>
<reference evidence="4 5" key="1">
    <citation type="journal article" date="2015" name="Genome Announc.">
        <title>Complete Genome Sequencing of Stenotrophomonas acidaminiphila ZAC14D2_NAIMI4_2, a Multidrug-Resistant Strain Isolated from Sediments of a Polluted River in Mexico, Uncovers New Antibiotic Resistance Genes and a Novel Class-II Lasso Peptide Biosynthesis Gene Cluster.</title>
        <authorList>
            <person name="Vinuesa P."/>
            <person name="Ochoa-Sanchez L.E."/>
        </authorList>
    </citation>
    <scope>NUCLEOTIDE SEQUENCE [LARGE SCALE GENOMIC DNA]</scope>
    <source>
        <strain evidence="4 5">ZAC14D2_NAIMI4_2</strain>
    </source>
</reference>
<evidence type="ECO:0000256" key="2">
    <source>
        <dbReference type="SAM" id="MobiDB-lite"/>
    </source>
</evidence>
<feature type="region of interest" description="Disordered" evidence="2">
    <location>
        <begin position="74"/>
        <end position="105"/>
    </location>
</feature>
<dbReference type="InterPro" id="IPR011055">
    <property type="entry name" value="Dup_hybrid_motif"/>
</dbReference>